<dbReference type="RefSeq" id="WP_175177004.1">
    <property type="nucleotide sequence ID" value="NZ_CADIJX010000007.1"/>
</dbReference>
<dbReference type="InterPro" id="IPR001173">
    <property type="entry name" value="Glyco_trans_2-like"/>
</dbReference>
<dbReference type="SUPFAM" id="SSF53448">
    <property type="entry name" value="Nucleotide-diphospho-sugar transferases"/>
    <property type="match status" value="1"/>
</dbReference>
<dbReference type="Gene3D" id="3.90.550.10">
    <property type="entry name" value="Spore Coat Polysaccharide Biosynthesis Protein SpsA, Chain A"/>
    <property type="match status" value="1"/>
</dbReference>
<proteinExistence type="inferred from homology"/>
<reference evidence="5 6" key="1">
    <citation type="submission" date="2020-04" db="EMBL/GenBank/DDBJ databases">
        <authorList>
            <person name="De Canck E."/>
        </authorList>
    </citation>
    <scope>NUCLEOTIDE SEQUENCE [LARGE SCALE GENOMIC DNA]</scope>
    <source>
        <strain evidence="5 6">LMG 3431</strain>
    </source>
</reference>
<evidence type="ECO:0000259" key="4">
    <source>
        <dbReference type="Pfam" id="PF00535"/>
    </source>
</evidence>
<sequence>MSQHVAILLCTYQGEKYLTAQLDSFAAQTYPCWKLWVSDDGSTDATLDLLRAFAERHKPGQVTLQAGPRKGFVKNFMSLICEPTLHADYYALSDQDDIWHPDKLERAVKWLREVPEGQPALYCTRTELIDGAGQPIGFSPLFTRPPAFANALMQNVAGGNTMVMNNAARDLLLEAGADIDVVAHDWWIYIVVSACGGRVHYDSEPSLRYRQHGENLIGANAGLSARLLRIKMLFEGHLKIWTNQHIQALSPLLPKLTPANHSIYDRFISARQRSLLPRVVGIKRSGVYRQTLLGNLGLLAAALTNRI</sequence>
<dbReference type="EMBL" id="CADIJX010000007">
    <property type="protein sequence ID" value="CAB3687943.1"/>
    <property type="molecule type" value="Genomic_DNA"/>
</dbReference>
<comment type="similarity">
    <text evidence="1">Belongs to the glycosyltransferase 2 family.</text>
</comment>
<evidence type="ECO:0000313" key="6">
    <source>
        <dbReference type="Proteomes" id="UP000494108"/>
    </source>
</evidence>
<dbReference type="AlphaFoldDB" id="A0A6S6ZMK9"/>
<evidence type="ECO:0000313" key="5">
    <source>
        <dbReference type="EMBL" id="CAB3687943.1"/>
    </source>
</evidence>
<dbReference type="GO" id="GO:0016757">
    <property type="term" value="F:glycosyltransferase activity"/>
    <property type="evidence" value="ECO:0007669"/>
    <property type="project" value="UniProtKB-KW"/>
</dbReference>
<keyword evidence="2" id="KW-0328">Glycosyltransferase</keyword>
<dbReference type="InterPro" id="IPR050834">
    <property type="entry name" value="Glycosyltransf_2"/>
</dbReference>
<accession>A0A6S6ZMK9</accession>
<name>A0A6S6ZMK9_9BURK</name>
<dbReference type="CDD" id="cd04196">
    <property type="entry name" value="GT_2_like_d"/>
    <property type="match status" value="1"/>
</dbReference>
<evidence type="ECO:0000256" key="2">
    <source>
        <dbReference type="ARBA" id="ARBA00022676"/>
    </source>
</evidence>
<dbReference type="PANTHER" id="PTHR43685:SF5">
    <property type="entry name" value="GLYCOSYLTRANSFERASE EPSE-RELATED"/>
    <property type="match status" value="1"/>
</dbReference>
<keyword evidence="3" id="KW-0808">Transferase</keyword>
<dbReference type="InterPro" id="IPR029044">
    <property type="entry name" value="Nucleotide-diphossugar_trans"/>
</dbReference>
<dbReference type="Pfam" id="PF00535">
    <property type="entry name" value="Glycos_transf_2"/>
    <property type="match status" value="1"/>
</dbReference>
<keyword evidence="6" id="KW-1185">Reference proteome</keyword>
<dbReference type="PANTHER" id="PTHR43685">
    <property type="entry name" value="GLYCOSYLTRANSFERASE"/>
    <property type="match status" value="1"/>
</dbReference>
<dbReference type="Proteomes" id="UP000494108">
    <property type="component" value="Unassembled WGS sequence"/>
</dbReference>
<evidence type="ECO:0000256" key="3">
    <source>
        <dbReference type="ARBA" id="ARBA00022679"/>
    </source>
</evidence>
<feature type="domain" description="Glycosyltransferase 2-like" evidence="4">
    <location>
        <begin position="7"/>
        <end position="113"/>
    </location>
</feature>
<evidence type="ECO:0000256" key="1">
    <source>
        <dbReference type="ARBA" id="ARBA00006739"/>
    </source>
</evidence>
<organism evidence="5 6">
    <name type="scientific">Achromobacter pestifer</name>
    <dbReference type="NCBI Taxonomy" id="1353889"/>
    <lineage>
        <taxon>Bacteria</taxon>
        <taxon>Pseudomonadati</taxon>
        <taxon>Pseudomonadota</taxon>
        <taxon>Betaproteobacteria</taxon>
        <taxon>Burkholderiales</taxon>
        <taxon>Alcaligenaceae</taxon>
        <taxon>Achromobacter</taxon>
    </lineage>
</organism>
<gene>
    <name evidence="5" type="ORF">LMG3431_04711</name>
</gene>
<protein>
    <recommendedName>
        <fullName evidence="4">Glycosyltransferase 2-like domain-containing protein</fullName>
    </recommendedName>
</protein>